<dbReference type="Pfam" id="PF12836">
    <property type="entry name" value="HHH_3"/>
    <property type="match status" value="1"/>
</dbReference>
<dbReference type="PANTHER" id="PTHR21180">
    <property type="entry name" value="ENDONUCLEASE/EXONUCLEASE/PHOSPHATASE FAMILY DOMAIN-CONTAINING PROTEIN 1"/>
    <property type="match status" value="1"/>
</dbReference>
<dbReference type="Gene3D" id="1.10.150.280">
    <property type="entry name" value="AF1531-like domain"/>
    <property type="match status" value="1"/>
</dbReference>
<feature type="transmembrane region" description="Helical" evidence="1">
    <location>
        <begin position="7"/>
        <end position="28"/>
    </location>
</feature>
<proteinExistence type="predicted"/>
<dbReference type="Proteomes" id="UP001623592">
    <property type="component" value="Unassembled WGS sequence"/>
</dbReference>
<dbReference type="InterPro" id="IPR019554">
    <property type="entry name" value="Soluble_ligand-bd"/>
</dbReference>
<keyword evidence="1" id="KW-1133">Transmembrane helix</keyword>
<accession>A0ABW8TJT1</accession>
<evidence type="ECO:0000313" key="4">
    <source>
        <dbReference type="Proteomes" id="UP001623592"/>
    </source>
</evidence>
<keyword evidence="4" id="KW-1185">Reference proteome</keyword>
<keyword evidence="1" id="KW-0472">Membrane</keyword>
<dbReference type="Pfam" id="PF10531">
    <property type="entry name" value="SLBB"/>
    <property type="match status" value="1"/>
</dbReference>
<organism evidence="3 4">
    <name type="scientific">Clostridium neuense</name>
    <dbReference type="NCBI Taxonomy" id="1728934"/>
    <lineage>
        <taxon>Bacteria</taxon>
        <taxon>Bacillati</taxon>
        <taxon>Bacillota</taxon>
        <taxon>Clostridia</taxon>
        <taxon>Eubacteriales</taxon>
        <taxon>Clostridiaceae</taxon>
        <taxon>Clostridium</taxon>
    </lineage>
</organism>
<protein>
    <submittedName>
        <fullName evidence="3">Helix-hairpin-helix domain-containing protein</fullName>
    </submittedName>
</protein>
<sequence length="211" mass="22980">MKNKKKLIGSIIILVIFVGILCIGYMSYKNKTDNDFKIEDSFVKSDSKKENSNDTKTSKKEIKAQIYGEVNKPGVYSLNSDDRIEVLVNCAGGFTDKADKYSVNGAAKVSDGANIYVKAKGEKSISVSSPSESSTNGKTTVGEGDVEKIDINSATEQDIVNKKIKGIGEGMAKKIIEYREKNGGKINSVEDLKKAIGPKRGESFSKYVEIN</sequence>
<comment type="caution">
    <text evidence="3">The sequence shown here is derived from an EMBL/GenBank/DDBJ whole genome shotgun (WGS) entry which is preliminary data.</text>
</comment>
<gene>
    <name evidence="3" type="ORF">ACJDT4_12280</name>
</gene>
<dbReference type="InterPro" id="IPR051675">
    <property type="entry name" value="Endo/Exo/Phosphatase_dom_1"/>
</dbReference>
<reference evidence="3 4" key="1">
    <citation type="submission" date="2024-11" db="EMBL/GenBank/DDBJ databases">
        <authorList>
            <person name="Heng Y.C."/>
            <person name="Lim A.C.H."/>
            <person name="Lee J.K.Y."/>
            <person name="Kittelmann S."/>
        </authorList>
    </citation>
    <scope>NUCLEOTIDE SEQUENCE [LARGE SCALE GENOMIC DNA]</scope>
    <source>
        <strain evidence="3 4">WILCCON 0114</strain>
    </source>
</reference>
<evidence type="ECO:0000313" key="3">
    <source>
        <dbReference type="EMBL" id="MFL0251204.1"/>
    </source>
</evidence>
<name>A0ABW8TJT1_9CLOT</name>
<dbReference type="InterPro" id="IPR010994">
    <property type="entry name" value="RuvA_2-like"/>
</dbReference>
<keyword evidence="1" id="KW-0812">Transmembrane</keyword>
<evidence type="ECO:0000259" key="2">
    <source>
        <dbReference type="Pfam" id="PF10531"/>
    </source>
</evidence>
<evidence type="ECO:0000256" key="1">
    <source>
        <dbReference type="SAM" id="Phobius"/>
    </source>
</evidence>
<dbReference type="SUPFAM" id="SSF47781">
    <property type="entry name" value="RuvA domain 2-like"/>
    <property type="match status" value="1"/>
</dbReference>
<dbReference type="PANTHER" id="PTHR21180:SF32">
    <property type="entry name" value="ENDONUCLEASE_EXONUCLEASE_PHOSPHATASE FAMILY DOMAIN-CONTAINING PROTEIN 1"/>
    <property type="match status" value="1"/>
</dbReference>
<dbReference type="RefSeq" id="WP_406787858.1">
    <property type="nucleotide sequence ID" value="NZ_JBJIAA010000009.1"/>
</dbReference>
<dbReference type="EMBL" id="JBJIAA010000009">
    <property type="protein sequence ID" value="MFL0251204.1"/>
    <property type="molecule type" value="Genomic_DNA"/>
</dbReference>
<feature type="domain" description="Soluble ligand binding" evidence="2">
    <location>
        <begin position="64"/>
        <end position="117"/>
    </location>
</feature>